<accession>A0A127KNI8</accession>
<evidence type="ECO:0000313" key="1">
    <source>
        <dbReference type="EMBL" id="AMO43657.1"/>
    </source>
</evidence>
<keyword evidence="2" id="KW-1185">Reference proteome</keyword>
<evidence type="ECO:0000313" key="2">
    <source>
        <dbReference type="Proteomes" id="UP000201907"/>
    </source>
</evidence>
<dbReference type="KEGG" id="vg:28802008"/>
<dbReference type="RefSeq" id="YP_009275051.1">
    <property type="nucleotide sequence ID" value="NC_030923.1"/>
</dbReference>
<name>A0A127KNI8_9CAUD</name>
<proteinExistence type="predicted"/>
<gene>
    <name evidence="1" type="ORF">C171_00330</name>
</gene>
<dbReference type="GeneID" id="28802008"/>
<dbReference type="EMBL" id="KU310944">
    <property type="protein sequence ID" value="AMO43657.1"/>
    <property type="molecule type" value="Genomic_DNA"/>
</dbReference>
<protein>
    <submittedName>
        <fullName evidence="1">Uncharacterized protein</fullName>
    </submittedName>
</protein>
<organism evidence="1 2">
    <name type="scientific">Pseudomonas phage YMC11/06/C171_PPU_BP</name>
    <dbReference type="NCBI Taxonomy" id="1777063"/>
    <lineage>
        <taxon>Viruses</taxon>
        <taxon>Duplodnaviria</taxon>
        <taxon>Heunggongvirae</taxon>
        <taxon>Uroviricota</taxon>
        <taxon>Caudoviricetes</taxon>
        <taxon>Autographivirales</taxon>
        <taxon>Autoscriptoviridae</taxon>
        <taxon>Corkvirinae</taxon>
        <taxon>Kantovirus</taxon>
        <taxon>Kantovirus C171</taxon>
    </lineage>
</organism>
<reference evidence="1 2" key="1">
    <citation type="submission" date="2015-12" db="EMBL/GenBank/DDBJ databases">
        <title>Complete Genome Sequence of the Pseudomonas putida phage YMC11/06/C171_PPU_BP.</title>
        <authorList>
            <person name="Jeon J."/>
            <person name="Yong D."/>
            <person name="Lee K."/>
        </authorList>
    </citation>
    <scope>NUCLEOTIDE SEQUENCE [LARGE SCALE GENOMIC DNA]</scope>
</reference>
<sequence length="79" mass="8252">MGTVTLLPPSGPPPVNEQVVEMFEDLLARAKAGEIDAAAVAFISGRVNILTTFTDNDEDVFSALIGAATVLTTRMAMGD</sequence>
<dbReference type="Proteomes" id="UP000201907">
    <property type="component" value="Segment"/>
</dbReference>